<sequence length="422" mass="48420">MPNGKGGLLEAGIFSDFNHKHKIQFAYGFSGAVYLSQAENNLLVDQLYVSAKWKKFRLDLGMMHPEEEYNGTSSTNGNFVRSGNSRTMPGYNLSSDYLSIGDFFAFKFNWADYQMIDDRYVKDTRLHNKSLFVKFTIHRRIELIMGLEHWAQWGGKSPVYGKQPSSFKDYLRIVAAKEGGSDASQSDMINALGNHLGREHLRINYIGDNYTLTFYHDIPFEDGSGTDFRSFPDGTYNFYYGAKNKEQWISDITYEFYYTKYQSGSRHDRPATPEEMEHQDPNSPTYGKKILGGCDNYFNNGEYRSGWTLYQRTIGSPFMLSDMEKGGLGIYNNRIIAHYIGIKGKAFREVPYKAMLSYSINYGTYSKKFEGSHRQFSFGLEARLPLRHLPVNIDTGIYGDFGKVFKNNIGLTVRISRKGFIK</sequence>
<evidence type="ECO:0000313" key="2">
    <source>
        <dbReference type="EMBL" id="KIO44860.1"/>
    </source>
</evidence>
<organism evidence="2 3">
    <name type="scientific">Sanguibacteroides justesenii</name>
    <dbReference type="NCBI Taxonomy" id="1547597"/>
    <lineage>
        <taxon>Bacteria</taxon>
        <taxon>Pseudomonadati</taxon>
        <taxon>Bacteroidota</taxon>
        <taxon>Bacteroidia</taxon>
        <taxon>Bacteroidales</taxon>
        <taxon>Porphyromonadaceae</taxon>
        <taxon>Sanguibacteroides</taxon>
    </lineage>
</organism>
<evidence type="ECO:0008006" key="4">
    <source>
        <dbReference type="Google" id="ProtNLM"/>
    </source>
</evidence>
<protein>
    <recommendedName>
        <fullName evidence="4">Capsule assembly Wzi family protein</fullName>
    </recommendedName>
</protein>
<feature type="compositionally biased region" description="Basic and acidic residues" evidence="1">
    <location>
        <begin position="265"/>
        <end position="280"/>
    </location>
</feature>
<dbReference type="EMBL" id="JPIU01000038">
    <property type="protein sequence ID" value="KIO44860.1"/>
    <property type="molecule type" value="Genomic_DNA"/>
</dbReference>
<dbReference type="AlphaFoldDB" id="A0A0C3R5F0"/>
<name>A0A0C3R5F0_9PORP</name>
<comment type="caution">
    <text evidence="2">The sequence shown here is derived from an EMBL/GenBank/DDBJ whole genome shotgun (WGS) entry which is preliminary data.</text>
</comment>
<dbReference type="InterPro" id="IPR038636">
    <property type="entry name" value="Wzi_sf"/>
</dbReference>
<evidence type="ECO:0000256" key="1">
    <source>
        <dbReference type="SAM" id="MobiDB-lite"/>
    </source>
</evidence>
<feature type="region of interest" description="Disordered" evidence="1">
    <location>
        <begin position="265"/>
        <end position="284"/>
    </location>
</feature>
<dbReference type="Gene3D" id="2.40.160.130">
    <property type="entry name" value="Capsule assembly protein Wzi"/>
    <property type="match status" value="1"/>
</dbReference>
<dbReference type="Proteomes" id="UP000031980">
    <property type="component" value="Unassembled WGS sequence"/>
</dbReference>
<accession>A0A0C3R5F0</accession>
<proteinExistence type="predicted"/>
<reference evidence="2 3" key="1">
    <citation type="submission" date="2014-07" db="EMBL/GenBank/DDBJ databases">
        <title>Porphyromonadaceae bacterium OUH 308042 = ATCC BAA-2681 = DSM 28342 draft genome.</title>
        <authorList>
            <person name="Sydenham T.V."/>
            <person name="Hasman H."/>
            <person name="Justensen U.S."/>
        </authorList>
    </citation>
    <scope>NUCLEOTIDE SEQUENCE [LARGE SCALE GENOMIC DNA]</scope>
    <source>
        <strain evidence="2 3">OUH 308042</strain>
    </source>
</reference>
<keyword evidence="3" id="KW-1185">Reference proteome</keyword>
<gene>
    <name evidence="2" type="ORF">BA92_07515</name>
</gene>
<evidence type="ECO:0000313" key="3">
    <source>
        <dbReference type="Proteomes" id="UP000031980"/>
    </source>
</evidence>